<feature type="transmembrane region" description="Helical" evidence="2">
    <location>
        <begin position="134"/>
        <end position="152"/>
    </location>
</feature>
<organism evidence="3 4">
    <name type="scientific">Thalassiosira oceanica</name>
    <name type="common">Marine diatom</name>
    <dbReference type="NCBI Taxonomy" id="159749"/>
    <lineage>
        <taxon>Eukaryota</taxon>
        <taxon>Sar</taxon>
        <taxon>Stramenopiles</taxon>
        <taxon>Ochrophyta</taxon>
        <taxon>Bacillariophyta</taxon>
        <taxon>Coscinodiscophyceae</taxon>
        <taxon>Thalassiosirophycidae</taxon>
        <taxon>Thalassiosirales</taxon>
        <taxon>Thalassiosiraceae</taxon>
        <taxon>Thalassiosira</taxon>
    </lineage>
</organism>
<evidence type="ECO:0000313" key="3">
    <source>
        <dbReference type="EMBL" id="EJK65484.1"/>
    </source>
</evidence>
<evidence type="ECO:0000256" key="1">
    <source>
        <dbReference type="SAM" id="MobiDB-lite"/>
    </source>
</evidence>
<evidence type="ECO:0000313" key="4">
    <source>
        <dbReference type="Proteomes" id="UP000266841"/>
    </source>
</evidence>
<name>K0SKJ0_THAOC</name>
<dbReference type="AlphaFoldDB" id="K0SKJ0"/>
<keyword evidence="4" id="KW-1185">Reference proteome</keyword>
<dbReference type="Proteomes" id="UP000266841">
    <property type="component" value="Unassembled WGS sequence"/>
</dbReference>
<keyword evidence="2" id="KW-0812">Transmembrane</keyword>
<sequence length="208" mass="23030">MDNPDSREASWLPTNNARAKHPSRQHLPRQCSDLPSADDGLPVSRQRALGLSPRPRQDPTVGFLGDDERSMAWRDRRPVRPAAHRLSSCVLSIPSAACSLRHHKSPTKAKFTTTAKPNDAIAWDAWDDSNHLDAAVAVVFIFVAVGIVIVAVEDDRALIAVAKEKGYSILEYGIIIVSFIDFDSVHDGVYRAAYRAAYRGVVSDFRQR</sequence>
<keyword evidence="2" id="KW-0472">Membrane</keyword>
<reference evidence="3 4" key="1">
    <citation type="journal article" date="2012" name="Genome Biol.">
        <title>Genome and low-iron response of an oceanic diatom adapted to chronic iron limitation.</title>
        <authorList>
            <person name="Lommer M."/>
            <person name="Specht M."/>
            <person name="Roy A.S."/>
            <person name="Kraemer L."/>
            <person name="Andreson R."/>
            <person name="Gutowska M.A."/>
            <person name="Wolf J."/>
            <person name="Bergner S.V."/>
            <person name="Schilhabel M.B."/>
            <person name="Klostermeier U.C."/>
            <person name="Beiko R.G."/>
            <person name="Rosenstiel P."/>
            <person name="Hippler M."/>
            <person name="Laroche J."/>
        </authorList>
    </citation>
    <scope>NUCLEOTIDE SEQUENCE [LARGE SCALE GENOMIC DNA]</scope>
    <source>
        <strain evidence="3 4">CCMP1005</strain>
    </source>
</reference>
<feature type="region of interest" description="Disordered" evidence="1">
    <location>
        <begin position="1"/>
        <end position="67"/>
    </location>
</feature>
<keyword evidence="2" id="KW-1133">Transmembrane helix</keyword>
<gene>
    <name evidence="3" type="ORF">THAOC_13641</name>
</gene>
<protein>
    <submittedName>
        <fullName evidence="3">Uncharacterized protein</fullName>
    </submittedName>
</protein>
<comment type="caution">
    <text evidence="3">The sequence shown here is derived from an EMBL/GenBank/DDBJ whole genome shotgun (WGS) entry which is preliminary data.</text>
</comment>
<feature type="compositionally biased region" description="Basic residues" evidence="1">
    <location>
        <begin position="18"/>
        <end position="27"/>
    </location>
</feature>
<dbReference type="EMBL" id="AGNL01015753">
    <property type="protein sequence ID" value="EJK65484.1"/>
    <property type="molecule type" value="Genomic_DNA"/>
</dbReference>
<accession>K0SKJ0</accession>
<evidence type="ECO:0000256" key="2">
    <source>
        <dbReference type="SAM" id="Phobius"/>
    </source>
</evidence>
<proteinExistence type="predicted"/>